<evidence type="ECO:0000313" key="5">
    <source>
        <dbReference type="Proteomes" id="UP000237347"/>
    </source>
</evidence>
<dbReference type="SUPFAM" id="SSF51110">
    <property type="entry name" value="alpha-D-mannose-specific plant lectins"/>
    <property type="match status" value="1"/>
</dbReference>
<feature type="signal peptide" evidence="3">
    <location>
        <begin position="1"/>
        <end position="28"/>
    </location>
</feature>
<accession>A0AAW0JJC5</accession>
<reference evidence="4 5" key="1">
    <citation type="journal article" date="2018" name="Sci. Data">
        <title>The draft genome sequence of cork oak.</title>
        <authorList>
            <person name="Ramos A.M."/>
            <person name="Usie A."/>
            <person name="Barbosa P."/>
            <person name="Barros P.M."/>
            <person name="Capote T."/>
            <person name="Chaves I."/>
            <person name="Simoes F."/>
            <person name="Abreu I."/>
            <person name="Carrasquinho I."/>
            <person name="Faro C."/>
            <person name="Guimaraes J.B."/>
            <person name="Mendonca D."/>
            <person name="Nobrega F."/>
            <person name="Rodrigues L."/>
            <person name="Saibo N.J.M."/>
            <person name="Varela M.C."/>
            <person name="Egas C."/>
            <person name="Matos J."/>
            <person name="Miguel C.M."/>
            <person name="Oliveira M.M."/>
            <person name="Ricardo C.P."/>
            <person name="Goncalves S."/>
        </authorList>
    </citation>
    <scope>NUCLEOTIDE SEQUENCE [LARGE SCALE GENOMIC DNA]</scope>
    <source>
        <strain evidence="5">cv. HL8</strain>
    </source>
</reference>
<keyword evidence="1 3" id="KW-0732">Signal</keyword>
<evidence type="ECO:0000256" key="1">
    <source>
        <dbReference type="ARBA" id="ARBA00022729"/>
    </source>
</evidence>
<dbReference type="EMBL" id="PKMF04000537">
    <property type="protein sequence ID" value="KAK7826768.1"/>
    <property type="molecule type" value="Genomic_DNA"/>
</dbReference>
<name>A0AAW0JJC5_QUESU</name>
<sequence>MGISCWVCSGFLLYLALFLTPFPILVTAQLPRPHIYQIANSSTSWTNSLSSTPDSLKLDDGSFVRIIYTTIFFYYTETEYVYCGCGFIYNRTCNSSLFAIFSYFYENSYGIHEYIGPEILWSAYPKNPVSINVTLKFTSERGLVLQDANGTEVWFTNISGKSVAGLNFTNTLLITQQTLVLGQKLVPMKQLTSQGGLFSLSLTSQGLLAYINSNPPQPYFYYEANNLLNISYFKFEDKRLAFFEADLVPYAIGQLFFRSSLYMRLGPDGHLRVFDAQWKQVSDVLTPYIVDCGYPTFCGNYGVCTNNQCTCPAPINGTSYFLKVNEKRPELGCSLVTPLSCEASKNQVLLEFENITYLPLAKYPPDVNIDHRSISLESYKEACLKDCSCRAAIFNSSNRVGSCYLQSQIFSVMSADERPELYFKVYIKVQNVPPRKRKHQLN</sequence>
<evidence type="ECO:0000256" key="3">
    <source>
        <dbReference type="SAM" id="SignalP"/>
    </source>
</evidence>
<proteinExistence type="predicted"/>
<dbReference type="InterPro" id="IPR036426">
    <property type="entry name" value="Bulb-type_lectin_dom_sf"/>
</dbReference>
<feature type="chain" id="PRO_5043698931" evidence="3">
    <location>
        <begin position="29"/>
        <end position="442"/>
    </location>
</feature>
<keyword evidence="2" id="KW-1015">Disulfide bond</keyword>
<dbReference type="PANTHER" id="PTHR47976">
    <property type="entry name" value="G-TYPE LECTIN S-RECEPTOR-LIKE SERINE/THREONINE-PROTEIN KINASE SD2-5"/>
    <property type="match status" value="1"/>
</dbReference>
<gene>
    <name evidence="4" type="ORF">CFP56_031726</name>
</gene>
<dbReference type="Proteomes" id="UP000237347">
    <property type="component" value="Unassembled WGS sequence"/>
</dbReference>
<protein>
    <submittedName>
        <fullName evidence="4">Ep1-like glycoprotein 1</fullName>
    </submittedName>
</protein>
<evidence type="ECO:0000256" key="2">
    <source>
        <dbReference type="ARBA" id="ARBA00023157"/>
    </source>
</evidence>
<comment type="caution">
    <text evidence="4">The sequence shown here is derived from an EMBL/GenBank/DDBJ whole genome shotgun (WGS) entry which is preliminary data.</text>
</comment>
<keyword evidence="5" id="KW-1185">Reference proteome</keyword>
<evidence type="ECO:0000313" key="4">
    <source>
        <dbReference type="EMBL" id="KAK7826768.1"/>
    </source>
</evidence>
<dbReference type="AlphaFoldDB" id="A0AAW0JJC5"/>
<dbReference type="PANTHER" id="PTHR47976:SF30">
    <property type="entry name" value="RECEPTOR-LIKE SERINE_THREONINE-PROTEIN KINASE"/>
    <property type="match status" value="1"/>
</dbReference>
<organism evidence="4 5">
    <name type="scientific">Quercus suber</name>
    <name type="common">Cork oak</name>
    <dbReference type="NCBI Taxonomy" id="58331"/>
    <lineage>
        <taxon>Eukaryota</taxon>
        <taxon>Viridiplantae</taxon>
        <taxon>Streptophyta</taxon>
        <taxon>Embryophyta</taxon>
        <taxon>Tracheophyta</taxon>
        <taxon>Spermatophyta</taxon>
        <taxon>Magnoliopsida</taxon>
        <taxon>eudicotyledons</taxon>
        <taxon>Gunneridae</taxon>
        <taxon>Pentapetalae</taxon>
        <taxon>rosids</taxon>
        <taxon>fabids</taxon>
        <taxon>Fagales</taxon>
        <taxon>Fagaceae</taxon>
        <taxon>Quercus</taxon>
    </lineage>
</organism>
<dbReference type="InterPro" id="IPR051343">
    <property type="entry name" value="G-type_lectin_kinases/EP1-like"/>
</dbReference>